<proteinExistence type="predicted"/>
<organism evidence="4 5">
    <name type="scientific">Fulvivirga sediminis</name>
    <dbReference type="NCBI Taxonomy" id="2803949"/>
    <lineage>
        <taxon>Bacteria</taxon>
        <taxon>Pseudomonadati</taxon>
        <taxon>Bacteroidota</taxon>
        <taxon>Cytophagia</taxon>
        <taxon>Cytophagales</taxon>
        <taxon>Fulvivirgaceae</taxon>
        <taxon>Fulvivirga</taxon>
    </lineage>
</organism>
<dbReference type="AlphaFoldDB" id="A0A937F7Y7"/>
<evidence type="ECO:0000259" key="3">
    <source>
        <dbReference type="Pfam" id="PF18962"/>
    </source>
</evidence>
<evidence type="ECO:0000256" key="1">
    <source>
        <dbReference type="SAM" id="MobiDB-lite"/>
    </source>
</evidence>
<feature type="region of interest" description="Disordered" evidence="1">
    <location>
        <begin position="437"/>
        <end position="458"/>
    </location>
</feature>
<dbReference type="NCBIfam" id="TIGR04183">
    <property type="entry name" value="Por_Secre_tail"/>
    <property type="match status" value="1"/>
</dbReference>
<evidence type="ECO:0000313" key="4">
    <source>
        <dbReference type="EMBL" id="MBL3655653.1"/>
    </source>
</evidence>
<comment type="caution">
    <text evidence="4">The sequence shown here is derived from an EMBL/GenBank/DDBJ whole genome shotgun (WGS) entry which is preliminary data.</text>
</comment>
<evidence type="ECO:0000313" key="5">
    <source>
        <dbReference type="Proteomes" id="UP000659388"/>
    </source>
</evidence>
<feature type="domain" description="Secretion system C-terminal sorting" evidence="3">
    <location>
        <begin position="628"/>
        <end position="703"/>
    </location>
</feature>
<evidence type="ECO:0000256" key="2">
    <source>
        <dbReference type="SAM" id="SignalP"/>
    </source>
</evidence>
<feature type="compositionally biased region" description="Polar residues" evidence="1">
    <location>
        <begin position="446"/>
        <end position="458"/>
    </location>
</feature>
<keyword evidence="2" id="KW-0732">Signal</keyword>
<feature type="chain" id="PRO_5037274620" evidence="2">
    <location>
        <begin position="23"/>
        <end position="705"/>
    </location>
</feature>
<dbReference type="Proteomes" id="UP000659388">
    <property type="component" value="Unassembled WGS sequence"/>
</dbReference>
<name>A0A937F7Y7_9BACT</name>
<feature type="signal peptide" evidence="2">
    <location>
        <begin position="1"/>
        <end position="22"/>
    </location>
</feature>
<keyword evidence="5" id="KW-1185">Reference proteome</keyword>
<dbReference type="Pfam" id="PF18962">
    <property type="entry name" value="Por_Secre_tail"/>
    <property type="match status" value="1"/>
</dbReference>
<gene>
    <name evidence="4" type="ORF">JL102_05910</name>
</gene>
<dbReference type="InterPro" id="IPR026444">
    <property type="entry name" value="Secre_tail"/>
</dbReference>
<protein>
    <submittedName>
        <fullName evidence="4">T9SS type A sorting domain-containing protein</fullName>
    </submittedName>
</protein>
<reference evidence="4" key="1">
    <citation type="submission" date="2021-01" db="EMBL/GenBank/DDBJ databases">
        <title>Fulvivirga kasyanovii gen. nov., sp nov., a novel member of the phylum Bacteroidetes isolated from seawater in a mussel farm.</title>
        <authorList>
            <person name="Zhao L.-H."/>
            <person name="Wang Z.-J."/>
        </authorList>
    </citation>
    <scope>NUCLEOTIDE SEQUENCE</scope>
    <source>
        <strain evidence="4">2943</strain>
    </source>
</reference>
<accession>A0A937F7Y7</accession>
<dbReference type="RefSeq" id="WP_202243312.1">
    <property type="nucleotide sequence ID" value="NZ_JAESIY010000002.1"/>
</dbReference>
<sequence>MKKSKTKLLLCLLVCLSSYCQAQISLVKDLLPGNQSYTIPVITKTDEAIYISASSSDDKLIKTDGTSEGTMVIENLAPLQIGRIGNNIYFENYDVEGPSLFMSDGTPYGSAVASGSNSITEISQIYQAENKIYVAAYNEGAISPVSYNGSKATLLDLDISYGDILVIGDDLYVRDQDGSKNSLVAVKNNVPNEIAPVNNFTLQYAKEWGKIGNQPYYFAPINDGDGKFHTELWKVNTNSVDVIFSFPAMASVNSSGNIGSALFFQMSSLSGDLKSTLWVSKGTAETTMQVDDDVLENSLYNSKDERDLLFYVKTNKSLWSYDASTNTKLKLADNLITADDLDRVQDFYFKEGIAYFFKQSENGPQLWESDGTSAGTSYLADSELLDLNPSGISIVGEINKALIFKASSKKYGTELFKYNFQPSSGAVRVVSFDQGKKKNGTRVAPNRSNPENALGNPQENNTLNFVALGFGGSITLELGDMVYDDGSAEPDMILVETSYGRADQMCFSEGKTYYPEQAFVEVSADGKEWYSLPNSNCRTSFLDIKPAVDAGMAYAKFIRITDASNGYSFDGAADGFDVDGIIISRKEVEGTKGSLTNARISGSVASDLFDPNFMNLTPNEEVEGISTYPNPITEGLLTIKLSMDAAQKGSISIMDVLGRVKLSKEVSLNAGQNDLQIDMSTLEKGTYLIQFESGNRTENAKVITR</sequence>
<dbReference type="EMBL" id="JAESIY010000002">
    <property type="protein sequence ID" value="MBL3655653.1"/>
    <property type="molecule type" value="Genomic_DNA"/>
</dbReference>